<protein>
    <recommendedName>
        <fullName evidence="3">Copper amine oxidase-like N-terminal domain-containing protein</fullName>
    </recommendedName>
</protein>
<accession>A0A940NI81</accession>
<comment type="caution">
    <text evidence="1">The sequence shown here is derived from an EMBL/GenBank/DDBJ whole genome shotgun (WGS) entry which is preliminary data.</text>
</comment>
<evidence type="ECO:0000313" key="1">
    <source>
        <dbReference type="EMBL" id="MBP0724542.1"/>
    </source>
</evidence>
<sequence length="479" mass="51975">MKKALPAFIVASALLTSQSGLFHQDRAHAETKISSVKYVTTKQQVSIDGSFKKVSAINYNGKMLFSLNEISSGLKISSVYNQKANTMTFSTTAGKNKINLVINLKTNITMLNNKKVNFVVTSVNNIPFGDVQSFVKMIGKEIIKTENTSDLFITSSNLLQGDINDAQFVAGNKLLLKADTDDGAVSYLVNPVTFKVEKTLPFGVSVVSPNGNKAAFVDEDGFINVYDFTTGKTLVNDKSDDPKTGLVWSKDNSKVYFLKGGNNEIVSVLNLADNSVTDVVTDGVKFKQDLIVLSEAPLKFAYKVESQFSTTTDPNGDYSGQDESKASNELFSYDTTSADKKAVQLTTAPTENKAFATTLANGDLLYITKNTDDDSAPEKLMLIDHATGATKQLLVLADNPARSITKAANGDILLVIPKKNGDQVVQLTKDWTLKSLFSTSQTINSIEAMNSNSITFTYGEDGSEKVAYEANGKVFQITK</sequence>
<dbReference type="InterPro" id="IPR011044">
    <property type="entry name" value="Quino_amine_DH_bsu"/>
</dbReference>
<reference evidence="1" key="1">
    <citation type="submission" date="2021-04" db="EMBL/GenBank/DDBJ databases">
        <title>Genome seq and assembly of Bacillus sp.</title>
        <authorList>
            <person name="Chhetri G."/>
        </authorList>
    </citation>
    <scope>NUCLEOTIDE SEQUENCE</scope>
    <source>
        <strain evidence="1">RG28</strain>
    </source>
</reference>
<organism evidence="1 2">
    <name type="scientific">Gottfriedia endophytica</name>
    <dbReference type="NCBI Taxonomy" id="2820819"/>
    <lineage>
        <taxon>Bacteria</taxon>
        <taxon>Bacillati</taxon>
        <taxon>Bacillota</taxon>
        <taxon>Bacilli</taxon>
        <taxon>Bacillales</taxon>
        <taxon>Bacillaceae</taxon>
        <taxon>Gottfriedia</taxon>
    </lineage>
</organism>
<name>A0A940NI81_9BACI</name>
<dbReference type="SUPFAM" id="SSF50969">
    <property type="entry name" value="YVTN repeat-like/Quinoprotein amine dehydrogenase"/>
    <property type="match status" value="1"/>
</dbReference>
<evidence type="ECO:0008006" key="3">
    <source>
        <dbReference type="Google" id="ProtNLM"/>
    </source>
</evidence>
<keyword evidence="2" id="KW-1185">Reference proteome</keyword>
<dbReference type="AlphaFoldDB" id="A0A940NI81"/>
<evidence type="ECO:0000313" key="2">
    <source>
        <dbReference type="Proteomes" id="UP000682134"/>
    </source>
</evidence>
<gene>
    <name evidence="1" type="ORF">J5Y03_04995</name>
</gene>
<dbReference type="Proteomes" id="UP000682134">
    <property type="component" value="Unassembled WGS sequence"/>
</dbReference>
<dbReference type="Gene3D" id="2.130.10.120">
    <property type="entry name" value="Prolyl oligopeptidase, N-terminal domain"/>
    <property type="match status" value="1"/>
</dbReference>
<dbReference type="EMBL" id="JAGIYQ010000003">
    <property type="protein sequence ID" value="MBP0724542.1"/>
    <property type="molecule type" value="Genomic_DNA"/>
</dbReference>
<dbReference type="RefSeq" id="WP_209403197.1">
    <property type="nucleotide sequence ID" value="NZ_JAGIYQ010000003.1"/>
</dbReference>
<proteinExistence type="predicted"/>